<name>D5GV82_9CAUD</name>
<proteinExistence type="predicted"/>
<dbReference type="EMBL" id="FN667788">
    <property type="protein sequence ID" value="CBJ93899.1"/>
    <property type="molecule type" value="Genomic_DNA"/>
</dbReference>
<gene>
    <name evidence="1" type="ORF">CPT_0090</name>
</gene>
<protein>
    <submittedName>
        <fullName evidence="1">Hypothetical phage protein</fullName>
    </submittedName>
</protein>
<evidence type="ECO:0000313" key="2">
    <source>
        <dbReference type="Proteomes" id="UP000002369"/>
    </source>
</evidence>
<dbReference type="GeneID" id="26041372"/>
<dbReference type="RefSeq" id="YP_009169224.1">
    <property type="nucleotide sequence ID" value="NC_027997.1"/>
</dbReference>
<sequence>MDSIINYMDETEVKLIKKFFDVDLINTHNSGVKHIYVGESNFYNICDFYSFECKNEETDFFNKIEQIKLLLTNKIIKLYVNRVDHLGYYWYDYITKIDLKFNVVARHLIINYDKTSDLYDWVLCNICIRIFLTDFNKDYPDVDTTLAKKINHNHIVEVLNTLLNK</sequence>
<organism evidence="1 2">
    <name type="scientific">Campylobacter phage CP220</name>
    <dbReference type="NCBI Taxonomy" id="2994044"/>
    <lineage>
        <taxon>Viruses</taxon>
        <taxon>Duplodnaviria</taxon>
        <taxon>Heunggongvirae</taxon>
        <taxon>Uroviricota</taxon>
        <taxon>Caudoviricetes</taxon>
        <taxon>Connertonviridae</taxon>
        <taxon>Firehammervirus</taxon>
        <taxon>Firehammervirus CP220</taxon>
    </lineage>
</organism>
<evidence type="ECO:0000313" key="1">
    <source>
        <dbReference type="EMBL" id="CBJ93899.1"/>
    </source>
</evidence>
<reference evidence="1 2" key="1">
    <citation type="journal article" date="2010" name="BMC Genomics">
        <title>Evidence for a lineage of virulent bacteriophages that target Campylobacter.</title>
        <authorList>
            <person name="Timms A.R."/>
            <person name="Cambray-Young J."/>
            <person name="Scott A.E."/>
            <person name="Petty N.K."/>
            <person name="Connerton P.L."/>
            <person name="Clarke L."/>
            <person name="Seeger K."/>
            <person name="Quail M."/>
            <person name="Cummings N."/>
            <person name="Maskell D.J."/>
            <person name="Thomson N.R."/>
            <person name="Connerton I.F."/>
        </authorList>
    </citation>
    <scope>NUCLEOTIDE SEQUENCE [LARGE SCALE GENOMIC DNA]</scope>
</reference>
<accession>D5GV82</accession>
<dbReference type="KEGG" id="vg:26041372"/>
<dbReference type="Proteomes" id="UP000002369">
    <property type="component" value="Segment"/>
</dbReference>
<keyword evidence="2" id="KW-1185">Reference proteome</keyword>